<evidence type="ECO:0000256" key="4">
    <source>
        <dbReference type="ARBA" id="ARBA00022801"/>
    </source>
</evidence>
<dbReference type="InterPro" id="IPR036366">
    <property type="entry name" value="PGBDSf"/>
</dbReference>
<dbReference type="PANTHER" id="PTHR30417">
    <property type="entry name" value="N-ACETYLMURAMOYL-L-ALANINE AMIDASE AMID"/>
    <property type="match status" value="1"/>
</dbReference>
<feature type="domain" description="N-acetylmuramoyl-L-alanine amidase" evidence="6">
    <location>
        <begin position="22"/>
        <end position="163"/>
    </location>
</feature>
<evidence type="ECO:0000313" key="7">
    <source>
        <dbReference type="EMBL" id="SDK93287.1"/>
    </source>
</evidence>
<keyword evidence="4" id="KW-0378">Hydrolase</keyword>
<keyword evidence="8" id="KW-1185">Reference proteome</keyword>
<dbReference type="GO" id="GO:0008745">
    <property type="term" value="F:N-acetylmuramoyl-L-alanine amidase activity"/>
    <property type="evidence" value="ECO:0007669"/>
    <property type="project" value="UniProtKB-EC"/>
</dbReference>
<sequence length="275" mass="30618">MRVFLLASILSVLAGCGGLRIDTSHTSQGQDSRVQFVILHYTSSDLPRSLATLTHGEVSSHYLISAKPPTIYRLVDENRRAWHAGESEWRGRTWLNASSIGIELISPGYSETADGQRLWYPYPDEQIDALILLLKDIVRRHGVPPGNIIGHSDIAPLRKVDPGPLFPWKRLADAGLIVWPDAREVIRWQTRFARGGLPDVAWFQQQLEQQGYRVPRHGELDEATRRVIAAFQMKYRPSRFDGEPDAETAGLLAVLNGDAPADVPLAEDPGQGVSM</sequence>
<evidence type="ECO:0000259" key="6">
    <source>
        <dbReference type="SMART" id="SM00644"/>
    </source>
</evidence>
<proteinExistence type="inferred from homology"/>
<dbReference type="RefSeq" id="WP_084338577.1">
    <property type="nucleotide sequence ID" value="NZ_FNFD01000012.1"/>
</dbReference>
<dbReference type="PANTHER" id="PTHR30417:SF1">
    <property type="entry name" value="N-ACETYLMURAMOYL-L-ALANINE AMIDASE AMID"/>
    <property type="match status" value="1"/>
</dbReference>
<dbReference type="GO" id="GO:0071555">
    <property type="term" value="P:cell wall organization"/>
    <property type="evidence" value="ECO:0007669"/>
    <property type="project" value="UniProtKB-KW"/>
</dbReference>
<dbReference type="STRING" id="137658.SAMN05216186_11240"/>
<dbReference type="InterPro" id="IPR036505">
    <property type="entry name" value="Amidase/PGRP_sf"/>
</dbReference>
<dbReference type="GO" id="GO:0009254">
    <property type="term" value="P:peptidoglycan turnover"/>
    <property type="evidence" value="ECO:0007669"/>
    <property type="project" value="TreeGrafter"/>
</dbReference>
<dbReference type="InterPro" id="IPR002502">
    <property type="entry name" value="Amidase_domain"/>
</dbReference>
<dbReference type="SMART" id="SM00644">
    <property type="entry name" value="Ami_2"/>
    <property type="match status" value="1"/>
</dbReference>
<evidence type="ECO:0000256" key="3">
    <source>
        <dbReference type="ARBA" id="ARBA00011901"/>
    </source>
</evidence>
<reference evidence="7 8" key="1">
    <citation type="submission" date="2016-10" db="EMBL/GenBank/DDBJ databases">
        <authorList>
            <person name="de Groot N.N."/>
        </authorList>
    </citation>
    <scope>NUCLEOTIDE SEQUENCE [LARGE SCALE GENOMIC DNA]</scope>
    <source>
        <strain evidence="7 8">JCM 21544</strain>
    </source>
</reference>
<dbReference type="SUPFAM" id="SSF55846">
    <property type="entry name" value="N-acetylmuramoyl-L-alanine amidase-like"/>
    <property type="match status" value="1"/>
</dbReference>
<dbReference type="PROSITE" id="PS51257">
    <property type="entry name" value="PROKAR_LIPOPROTEIN"/>
    <property type="match status" value="1"/>
</dbReference>
<dbReference type="EC" id="3.5.1.28" evidence="3"/>
<dbReference type="Proteomes" id="UP000198706">
    <property type="component" value="Unassembled WGS sequence"/>
</dbReference>
<comment type="catalytic activity">
    <reaction evidence="1">
        <text>Hydrolyzes the link between N-acetylmuramoyl residues and L-amino acid residues in certain cell-wall glycopeptides.</text>
        <dbReference type="EC" id="3.5.1.28"/>
    </reaction>
</comment>
<dbReference type="SUPFAM" id="SSF47090">
    <property type="entry name" value="PGBD-like"/>
    <property type="match status" value="1"/>
</dbReference>
<organism evidence="7 8">
    <name type="scientific">Pseudomonas indica</name>
    <dbReference type="NCBI Taxonomy" id="137658"/>
    <lineage>
        <taxon>Bacteria</taxon>
        <taxon>Pseudomonadati</taxon>
        <taxon>Pseudomonadota</taxon>
        <taxon>Gammaproteobacteria</taxon>
        <taxon>Pseudomonadales</taxon>
        <taxon>Pseudomonadaceae</taxon>
        <taxon>Pseudomonas</taxon>
    </lineage>
</organism>
<keyword evidence="5" id="KW-0961">Cell wall biogenesis/degradation</keyword>
<dbReference type="Pfam" id="PF01471">
    <property type="entry name" value="PG_binding_1"/>
    <property type="match status" value="1"/>
</dbReference>
<comment type="similarity">
    <text evidence="2">Belongs to the N-acetylmuramoyl-L-alanine amidase 2 family.</text>
</comment>
<evidence type="ECO:0000256" key="1">
    <source>
        <dbReference type="ARBA" id="ARBA00001561"/>
    </source>
</evidence>
<dbReference type="AlphaFoldDB" id="A0A1G9FY63"/>
<dbReference type="GO" id="GO:0019867">
    <property type="term" value="C:outer membrane"/>
    <property type="evidence" value="ECO:0007669"/>
    <property type="project" value="TreeGrafter"/>
</dbReference>
<dbReference type="InterPro" id="IPR002477">
    <property type="entry name" value="Peptidoglycan-bd-like"/>
</dbReference>
<accession>A0A1G9FY63</accession>
<name>A0A1G9FY63_9PSED</name>
<dbReference type="EMBL" id="FNFD01000012">
    <property type="protein sequence ID" value="SDK93287.1"/>
    <property type="molecule type" value="Genomic_DNA"/>
</dbReference>
<dbReference type="CDD" id="cd06583">
    <property type="entry name" value="PGRP"/>
    <property type="match status" value="1"/>
</dbReference>
<evidence type="ECO:0000313" key="8">
    <source>
        <dbReference type="Proteomes" id="UP000198706"/>
    </source>
</evidence>
<dbReference type="FunFam" id="3.40.80.10:FF:000003">
    <property type="entry name" value="N-acetylmuramoyl-L-alanine amidase"/>
    <property type="match status" value="1"/>
</dbReference>
<dbReference type="Pfam" id="PF01510">
    <property type="entry name" value="Amidase_2"/>
    <property type="match status" value="1"/>
</dbReference>
<dbReference type="InterPro" id="IPR051206">
    <property type="entry name" value="NAMLAA_amidase_2"/>
</dbReference>
<protein>
    <recommendedName>
        <fullName evidence="3">N-acetylmuramoyl-L-alanine amidase</fullName>
        <ecNumber evidence="3">3.5.1.28</ecNumber>
    </recommendedName>
</protein>
<dbReference type="Gene3D" id="1.10.101.10">
    <property type="entry name" value="PGBD-like superfamily/PGBD"/>
    <property type="match status" value="1"/>
</dbReference>
<evidence type="ECO:0000256" key="5">
    <source>
        <dbReference type="ARBA" id="ARBA00023316"/>
    </source>
</evidence>
<evidence type="ECO:0000256" key="2">
    <source>
        <dbReference type="ARBA" id="ARBA00007553"/>
    </source>
</evidence>
<dbReference type="Gene3D" id="3.40.80.10">
    <property type="entry name" value="Peptidoglycan recognition protein-like"/>
    <property type="match status" value="1"/>
</dbReference>
<dbReference type="InterPro" id="IPR036365">
    <property type="entry name" value="PGBD-like_sf"/>
</dbReference>
<gene>
    <name evidence="7" type="ORF">SAMN05216186_11240</name>
</gene>
<dbReference type="GO" id="GO:0009253">
    <property type="term" value="P:peptidoglycan catabolic process"/>
    <property type="evidence" value="ECO:0007669"/>
    <property type="project" value="InterPro"/>
</dbReference>